<evidence type="ECO:0000313" key="1">
    <source>
        <dbReference type="EMBL" id="OTF74761.1"/>
    </source>
</evidence>
<sequence length="143" mass="16999">MSNIVNGENYVDDSIDKTFKNLISILIWIVRKNLNENDEHLKRLLSISSLLLSDDYCSIIEKYQNNEIESLFLHLRSMFLHDKDDLLLLYKFRQNLYPSLIGANECFNGTKFDNIISWLHRKYNDHLMLKKKMISLQKKNESN</sequence>
<keyword evidence="2" id="KW-1185">Reference proteome</keyword>
<organism evidence="1 2">
    <name type="scientific">Euroglyphus maynei</name>
    <name type="common">Mayne's house dust mite</name>
    <dbReference type="NCBI Taxonomy" id="6958"/>
    <lineage>
        <taxon>Eukaryota</taxon>
        <taxon>Metazoa</taxon>
        <taxon>Ecdysozoa</taxon>
        <taxon>Arthropoda</taxon>
        <taxon>Chelicerata</taxon>
        <taxon>Arachnida</taxon>
        <taxon>Acari</taxon>
        <taxon>Acariformes</taxon>
        <taxon>Sarcoptiformes</taxon>
        <taxon>Astigmata</taxon>
        <taxon>Psoroptidia</taxon>
        <taxon>Analgoidea</taxon>
        <taxon>Pyroglyphidae</taxon>
        <taxon>Pyroglyphinae</taxon>
        <taxon>Euroglyphus</taxon>
    </lineage>
</organism>
<dbReference type="EMBL" id="MUJZ01045424">
    <property type="protein sequence ID" value="OTF74761.1"/>
    <property type="molecule type" value="Genomic_DNA"/>
</dbReference>
<gene>
    <name evidence="1" type="ORF">BLA29_007126</name>
</gene>
<evidence type="ECO:0000313" key="2">
    <source>
        <dbReference type="Proteomes" id="UP000194236"/>
    </source>
</evidence>
<comment type="caution">
    <text evidence="1">The sequence shown here is derived from an EMBL/GenBank/DDBJ whole genome shotgun (WGS) entry which is preliminary data.</text>
</comment>
<proteinExistence type="predicted"/>
<protein>
    <submittedName>
        <fullName evidence="1">Uncharacterized protein</fullName>
    </submittedName>
</protein>
<dbReference type="Proteomes" id="UP000194236">
    <property type="component" value="Unassembled WGS sequence"/>
</dbReference>
<reference evidence="1 2" key="1">
    <citation type="submission" date="2017-03" db="EMBL/GenBank/DDBJ databases">
        <title>Genome Survey of Euroglyphus maynei.</title>
        <authorList>
            <person name="Arlian L.G."/>
            <person name="Morgan M.S."/>
            <person name="Rider S.D."/>
        </authorList>
    </citation>
    <scope>NUCLEOTIDE SEQUENCE [LARGE SCALE GENOMIC DNA]</scope>
    <source>
        <strain evidence="1">Arlian Lab</strain>
        <tissue evidence="1">Whole body</tissue>
    </source>
</reference>
<accession>A0A1Y3B1T0</accession>
<dbReference type="OrthoDB" id="10498892at2759"/>
<name>A0A1Y3B1T0_EURMA</name>
<dbReference type="AlphaFoldDB" id="A0A1Y3B1T0"/>